<evidence type="ECO:0000313" key="4">
    <source>
        <dbReference type="Proteomes" id="UP000733379"/>
    </source>
</evidence>
<dbReference type="Proteomes" id="UP000733379">
    <property type="component" value="Unassembled WGS sequence"/>
</dbReference>
<dbReference type="CDD" id="cd13402">
    <property type="entry name" value="LT_TF-like"/>
    <property type="match status" value="1"/>
</dbReference>
<evidence type="ECO:0000259" key="2">
    <source>
        <dbReference type="Pfam" id="PF01464"/>
    </source>
</evidence>
<organism evidence="3 4">
    <name type="scientific">Nocardia albiluteola</name>
    <dbReference type="NCBI Taxonomy" id="2842303"/>
    <lineage>
        <taxon>Bacteria</taxon>
        <taxon>Bacillati</taxon>
        <taxon>Actinomycetota</taxon>
        <taxon>Actinomycetes</taxon>
        <taxon>Mycobacteriales</taxon>
        <taxon>Nocardiaceae</taxon>
        <taxon>Nocardia</taxon>
    </lineage>
</organism>
<dbReference type="Pfam" id="PF01464">
    <property type="entry name" value="SLT"/>
    <property type="match status" value="1"/>
</dbReference>
<comment type="caution">
    <text evidence="3">The sequence shown here is derived from an EMBL/GenBank/DDBJ whole genome shotgun (WGS) entry which is preliminary data.</text>
</comment>
<accession>A0ABS6B962</accession>
<keyword evidence="4" id="KW-1185">Reference proteome</keyword>
<dbReference type="InterPro" id="IPR023346">
    <property type="entry name" value="Lysozyme-like_dom_sf"/>
</dbReference>
<dbReference type="InterPro" id="IPR008258">
    <property type="entry name" value="Transglycosylase_SLT_dom_1"/>
</dbReference>
<reference evidence="3 4" key="1">
    <citation type="submission" date="2021-06" db="EMBL/GenBank/DDBJ databases">
        <title>Actinomycetes sequencing.</title>
        <authorList>
            <person name="Shan Q."/>
        </authorList>
    </citation>
    <scope>NUCLEOTIDE SEQUENCE [LARGE SCALE GENOMIC DNA]</scope>
    <source>
        <strain evidence="3 4">NEAU-G5</strain>
    </source>
</reference>
<proteinExistence type="predicted"/>
<name>A0ABS6B962_9NOCA</name>
<protein>
    <submittedName>
        <fullName evidence="3">Transglycosylase SLT domain-containing protein</fullName>
    </submittedName>
</protein>
<dbReference type="RefSeq" id="WP_215922905.1">
    <property type="nucleotide sequence ID" value="NZ_JAHKNI010000016.1"/>
</dbReference>
<dbReference type="EMBL" id="JAHKNI010000016">
    <property type="protein sequence ID" value="MBU3066846.1"/>
    <property type="molecule type" value="Genomic_DNA"/>
</dbReference>
<evidence type="ECO:0000313" key="3">
    <source>
        <dbReference type="EMBL" id="MBU3066846.1"/>
    </source>
</evidence>
<dbReference type="SUPFAM" id="SSF53955">
    <property type="entry name" value="Lysozyme-like"/>
    <property type="match status" value="1"/>
</dbReference>
<evidence type="ECO:0000256" key="1">
    <source>
        <dbReference type="SAM" id="MobiDB-lite"/>
    </source>
</evidence>
<sequence length="332" mass="34655">MGSTGSTATVEDFPVPAGIHQHTADLITTAHTQIQDSVDLLGAGEPQQAPDFIASLRSGNLEKVKDGSAMAVSQYQTSAAKLKSVEQQLKKQNAEVGHTTFKAGTIPGDTWETIQKRVDKLVATLKGTPAPAAGHEYVSAGVESSVQDAVLTAVVDVSGYIESAYAQMVALAATVSGPGVRPATVDRQTYRPVGTTPWNGRRYAGSPAPAVRPSGDVKQWIEEAKKILIAAGVRPDQIDENAIATIIENESGGDPNAINNWDSNAAAGHPSKGLMQCIDSTFNSYAVPGHTDIWNPVDNIVAATRYSIATYGGLDNVPGVKAVAGGGSYVGY</sequence>
<gene>
    <name evidence="3" type="ORF">KO481_35670</name>
</gene>
<feature type="region of interest" description="Disordered" evidence="1">
    <location>
        <begin position="190"/>
        <end position="214"/>
    </location>
</feature>
<dbReference type="Gene3D" id="1.10.530.10">
    <property type="match status" value="1"/>
</dbReference>
<feature type="domain" description="Transglycosylase SLT" evidence="2">
    <location>
        <begin position="236"/>
        <end position="313"/>
    </location>
</feature>